<evidence type="ECO:0000256" key="1">
    <source>
        <dbReference type="SAM" id="Coils"/>
    </source>
</evidence>
<keyword evidence="1" id="KW-0175">Coiled coil</keyword>
<protein>
    <submittedName>
        <fullName evidence="3">DUF1068 domain-containing protein</fullName>
    </submittedName>
</protein>
<dbReference type="InterPro" id="IPR010471">
    <property type="entry name" value="DUF1068"/>
</dbReference>
<dbReference type="AlphaFoldDB" id="A0A1Q3B585"/>
<name>A0A1Q3B585_CEPFO</name>
<dbReference type="STRING" id="3775.A0A1Q3B585"/>
<dbReference type="InParanoid" id="A0A1Q3B585"/>
<proteinExistence type="predicted"/>
<evidence type="ECO:0000256" key="2">
    <source>
        <dbReference type="SAM" id="Phobius"/>
    </source>
</evidence>
<feature type="transmembrane region" description="Helical" evidence="2">
    <location>
        <begin position="14"/>
        <end position="37"/>
    </location>
</feature>
<evidence type="ECO:0000313" key="3">
    <source>
        <dbReference type="EMBL" id="GAV63216.1"/>
    </source>
</evidence>
<dbReference type="Pfam" id="PF06364">
    <property type="entry name" value="DUF1068"/>
    <property type="match status" value="1"/>
</dbReference>
<gene>
    <name evidence="3" type="ORF">CFOL_v3_06736</name>
</gene>
<reference evidence="4" key="1">
    <citation type="submission" date="2016-04" db="EMBL/GenBank/DDBJ databases">
        <title>Cephalotus genome sequencing.</title>
        <authorList>
            <person name="Fukushima K."/>
            <person name="Hasebe M."/>
            <person name="Fang X."/>
        </authorList>
    </citation>
    <scope>NUCLEOTIDE SEQUENCE [LARGE SCALE GENOMIC DNA]</scope>
    <source>
        <strain evidence="4">cv. St1</strain>
    </source>
</reference>
<feature type="coiled-coil region" evidence="1">
    <location>
        <begin position="139"/>
        <end position="166"/>
    </location>
</feature>
<organism evidence="3 4">
    <name type="scientific">Cephalotus follicularis</name>
    <name type="common">Albany pitcher plant</name>
    <dbReference type="NCBI Taxonomy" id="3775"/>
    <lineage>
        <taxon>Eukaryota</taxon>
        <taxon>Viridiplantae</taxon>
        <taxon>Streptophyta</taxon>
        <taxon>Embryophyta</taxon>
        <taxon>Tracheophyta</taxon>
        <taxon>Spermatophyta</taxon>
        <taxon>Magnoliopsida</taxon>
        <taxon>eudicotyledons</taxon>
        <taxon>Gunneridae</taxon>
        <taxon>Pentapetalae</taxon>
        <taxon>rosids</taxon>
        <taxon>fabids</taxon>
        <taxon>Oxalidales</taxon>
        <taxon>Cephalotaceae</taxon>
        <taxon>Cephalotus</taxon>
    </lineage>
</organism>
<keyword evidence="2" id="KW-1133">Transmembrane helix</keyword>
<keyword evidence="4" id="KW-1185">Reference proteome</keyword>
<keyword evidence="2" id="KW-0472">Membrane</keyword>
<dbReference type="PANTHER" id="PTHR32254:SF6">
    <property type="entry name" value="DUF1068 DOMAIN-CONTAINING PROTEIN"/>
    <property type="match status" value="1"/>
</dbReference>
<comment type="caution">
    <text evidence="3">The sequence shown here is derived from an EMBL/GenBank/DDBJ whole genome shotgun (WGS) entry which is preliminary data.</text>
</comment>
<dbReference type="PANTHER" id="PTHR32254">
    <property type="entry name" value="EXPRESSED PROTEIN"/>
    <property type="match status" value="1"/>
</dbReference>
<dbReference type="OrthoDB" id="1851883at2759"/>
<accession>A0A1Q3B585</accession>
<dbReference type="EMBL" id="BDDD01000298">
    <property type="protein sequence ID" value="GAV63216.1"/>
    <property type="molecule type" value="Genomic_DNA"/>
</dbReference>
<dbReference type="Proteomes" id="UP000187406">
    <property type="component" value="Unassembled WGS sequence"/>
</dbReference>
<evidence type="ECO:0000313" key="4">
    <source>
        <dbReference type="Proteomes" id="UP000187406"/>
    </source>
</evidence>
<sequence>MAHSLVHGVCNHGALRLVLVLVGLSLVVYAVGPPFYWRLRERSVAKASCPSCFCDCSSEISFPIIPLGIINSTYSDCGKTNPDLNEEMEKDIVALLSEELTLQKAVVNETLQHAKASIRDARKSSSHYQKEAEKCNVGMDTCEEAREKAERDIVEERKLAALWEKRARELGWRDSRRVYTKL</sequence>
<keyword evidence="2" id="KW-0812">Transmembrane</keyword>